<reference evidence="1" key="1">
    <citation type="submission" date="2021-01" db="EMBL/GenBank/DDBJ databases">
        <title>Genome sequence of Phenylobacterium sp. 20VBR1 isolated from a valley glaceir, Ny-Alesund, Svalbard.</title>
        <authorList>
            <person name="Thomas F.A."/>
            <person name="Krishnan K.P."/>
            <person name="Sinha R.K."/>
        </authorList>
    </citation>
    <scope>NUCLEOTIDE SEQUENCE</scope>
    <source>
        <strain evidence="1">20VBR1</strain>
    </source>
</reference>
<proteinExistence type="predicted"/>
<accession>A0A974P3T8</accession>
<protein>
    <submittedName>
        <fullName evidence="1">Uncharacterized protein</fullName>
    </submittedName>
</protein>
<name>A0A974P3T8_9CAUL</name>
<dbReference type="EMBL" id="CP068570">
    <property type="protein sequence ID" value="QQZ50472.1"/>
    <property type="molecule type" value="Genomic_DNA"/>
</dbReference>
<gene>
    <name evidence="1" type="ORF">JKL49_02305</name>
</gene>
<evidence type="ECO:0000313" key="1">
    <source>
        <dbReference type="EMBL" id="QQZ50472.1"/>
    </source>
</evidence>
<organism evidence="1">
    <name type="scientific">Phenylobacterium glaciei</name>
    <dbReference type="NCBI Taxonomy" id="2803784"/>
    <lineage>
        <taxon>Bacteria</taxon>
        <taxon>Pseudomonadati</taxon>
        <taxon>Pseudomonadota</taxon>
        <taxon>Alphaproteobacteria</taxon>
        <taxon>Caulobacterales</taxon>
        <taxon>Caulobacteraceae</taxon>
        <taxon>Phenylobacterium</taxon>
    </lineage>
</organism>
<dbReference type="AlphaFoldDB" id="A0A974P3T8"/>
<sequence>MTRLAAALSRVVTLRQVGEVPGVGVDASLARAERQVEEGDLDHALKTLDGLPRRP</sequence>